<dbReference type="Gene3D" id="3.40.1730.10">
    <property type="entry name" value="pa0076 domain"/>
    <property type="match status" value="1"/>
</dbReference>
<name>A0ABX2INB1_9RHOO</name>
<organism evidence="1 2">
    <name type="scientific">Uliginosibacterium aquaticum</name>
    <dbReference type="NCBI Taxonomy" id="2731212"/>
    <lineage>
        <taxon>Bacteria</taxon>
        <taxon>Pseudomonadati</taxon>
        <taxon>Pseudomonadota</taxon>
        <taxon>Betaproteobacteria</taxon>
        <taxon>Rhodocyclales</taxon>
        <taxon>Zoogloeaceae</taxon>
        <taxon>Uliginosibacterium</taxon>
    </lineage>
</organism>
<dbReference type="Pfam" id="PF09867">
    <property type="entry name" value="TagF_N"/>
    <property type="match status" value="1"/>
</dbReference>
<accession>A0ABX2INB1</accession>
<evidence type="ECO:0000313" key="2">
    <source>
        <dbReference type="Proteomes" id="UP000778523"/>
    </source>
</evidence>
<keyword evidence="2" id="KW-1185">Reference proteome</keyword>
<reference evidence="1 2" key="1">
    <citation type="submission" date="2020-06" db="EMBL/GenBank/DDBJ databases">
        <title>Draft genome of Uliginosibacterium sp. IMCC34675.</title>
        <authorList>
            <person name="Song J."/>
        </authorList>
    </citation>
    <scope>NUCLEOTIDE SEQUENCE [LARGE SCALE GENOMIC DNA]</scope>
    <source>
        <strain evidence="1 2">IMCC34675</strain>
    </source>
</reference>
<evidence type="ECO:0000313" key="1">
    <source>
        <dbReference type="EMBL" id="NSL55605.1"/>
    </source>
</evidence>
<dbReference type="InterPro" id="IPR017748">
    <property type="entry name" value="TagF"/>
</dbReference>
<gene>
    <name evidence="1" type="primary">tagF</name>
    <name evidence="1" type="ORF">HJ583_011260</name>
</gene>
<dbReference type="InterPro" id="IPR038225">
    <property type="entry name" value="TagF_sf"/>
</dbReference>
<dbReference type="NCBIfam" id="TIGR03373">
    <property type="entry name" value="VI_minor_4"/>
    <property type="match status" value="1"/>
</dbReference>
<sequence length="332" mass="35871">MNAPYTLQIGNEPLIHFGKLPSRGDFIRSHNGSAVINTLDSWISASLAQLAVDADWKRHFDALPAILFTFLGSRSPNVLLGRMISSEDSSGRRFPFLVAGSLRSETPLSFLPCLPLAMKQSWEEMERLLDDARQASDISEALARIEVTPLRVPADLAELEAERKGLMLDLSIGQLEAQLHAAGNPGLLRYSVIALGLLLSPLLSGSSAAASKGLALPLPEDKQQAGPAAVFWLSLIAPFLARGDHEISLMRTHLQGRPQLILGFSGASALGLEAIFNPALAFEANIDLCDAEWVEDYIASEYALTKLSTYLEHPDLSLAQAITTFGEVFLGA</sequence>
<proteinExistence type="predicted"/>
<dbReference type="Proteomes" id="UP000778523">
    <property type="component" value="Unassembled WGS sequence"/>
</dbReference>
<dbReference type="RefSeq" id="WP_170021968.1">
    <property type="nucleotide sequence ID" value="NZ_JABCSC020000002.1"/>
</dbReference>
<dbReference type="EMBL" id="JABCSC020000002">
    <property type="protein sequence ID" value="NSL55605.1"/>
    <property type="molecule type" value="Genomic_DNA"/>
</dbReference>
<protein>
    <submittedName>
        <fullName evidence="1">Type VI secretion system-associated protein TagF</fullName>
    </submittedName>
</protein>
<comment type="caution">
    <text evidence="1">The sequence shown here is derived from an EMBL/GenBank/DDBJ whole genome shotgun (WGS) entry which is preliminary data.</text>
</comment>